<dbReference type="Gene3D" id="2.70.40.10">
    <property type="match status" value="1"/>
</dbReference>
<evidence type="ECO:0000256" key="3">
    <source>
        <dbReference type="SAM" id="MobiDB-lite"/>
    </source>
</evidence>
<dbReference type="PANTHER" id="PTHR42680">
    <property type="entry name" value="DCTP DEAMINASE"/>
    <property type="match status" value="1"/>
</dbReference>
<feature type="region of interest" description="Disordered" evidence="3">
    <location>
        <begin position="58"/>
        <end position="78"/>
    </location>
</feature>
<sequence>MIIPGRVALSRKVITNIRSTVHQVQPCGIDLTLKRVLTWASSGTIDFSNTHRKTAQTVEIPYQTSQQQASTTSPWNKTTEITTPGEFIHLATGSYLIEFNEQVDMPLDLMGQILVRSSLFRSGALVSAGVMDLGYKGPVGAMLQVVNPHGLRLMRDAKCAQMVFHEMSEPVEEGYSGVYQGRAFA</sequence>
<dbReference type="AlphaFoldDB" id="A0A6A5SAF9"/>
<dbReference type="Proteomes" id="UP000800038">
    <property type="component" value="Unassembled WGS sequence"/>
</dbReference>
<name>A0A6A5SAF9_9PLEO</name>
<evidence type="ECO:0000256" key="2">
    <source>
        <dbReference type="ARBA" id="ARBA00023080"/>
    </source>
</evidence>
<dbReference type="OrthoDB" id="2874071at2759"/>
<evidence type="ECO:0000256" key="1">
    <source>
        <dbReference type="ARBA" id="ARBA00022801"/>
    </source>
</evidence>
<gene>
    <name evidence="4" type="ORF">EJ02DRAFT_459234</name>
</gene>
<keyword evidence="5" id="KW-1185">Reference proteome</keyword>
<dbReference type="InterPro" id="IPR011962">
    <property type="entry name" value="dCTP_deaminase"/>
</dbReference>
<feature type="compositionally biased region" description="Low complexity" evidence="3">
    <location>
        <begin position="63"/>
        <end position="73"/>
    </location>
</feature>
<dbReference type="GO" id="GO:0006229">
    <property type="term" value="P:dUTP biosynthetic process"/>
    <property type="evidence" value="ECO:0007669"/>
    <property type="project" value="InterPro"/>
</dbReference>
<dbReference type="Pfam" id="PF22769">
    <property type="entry name" value="DCD"/>
    <property type="match status" value="1"/>
</dbReference>
<organism evidence="4 5">
    <name type="scientific">Clathrospora elynae</name>
    <dbReference type="NCBI Taxonomy" id="706981"/>
    <lineage>
        <taxon>Eukaryota</taxon>
        <taxon>Fungi</taxon>
        <taxon>Dikarya</taxon>
        <taxon>Ascomycota</taxon>
        <taxon>Pezizomycotina</taxon>
        <taxon>Dothideomycetes</taxon>
        <taxon>Pleosporomycetidae</taxon>
        <taxon>Pleosporales</taxon>
        <taxon>Diademaceae</taxon>
        <taxon>Clathrospora</taxon>
    </lineage>
</organism>
<dbReference type="InterPro" id="IPR033704">
    <property type="entry name" value="dUTPase_trimeric"/>
</dbReference>
<proteinExistence type="predicted"/>
<dbReference type="SUPFAM" id="SSF51283">
    <property type="entry name" value="dUTPase-like"/>
    <property type="match status" value="1"/>
</dbReference>
<dbReference type="GO" id="GO:0008829">
    <property type="term" value="F:dCTP deaminase activity"/>
    <property type="evidence" value="ECO:0007669"/>
    <property type="project" value="InterPro"/>
</dbReference>
<evidence type="ECO:0000313" key="4">
    <source>
        <dbReference type="EMBL" id="KAF1936779.1"/>
    </source>
</evidence>
<keyword evidence="1" id="KW-0378">Hydrolase</keyword>
<dbReference type="CDD" id="cd07557">
    <property type="entry name" value="trimeric_dUTPase"/>
    <property type="match status" value="1"/>
</dbReference>
<dbReference type="InterPro" id="IPR036157">
    <property type="entry name" value="dUTPase-like_sf"/>
</dbReference>
<protein>
    <submittedName>
        <fullName evidence="4">Putative dUTP diphosphatase Dut</fullName>
    </submittedName>
</protein>
<dbReference type="PANTHER" id="PTHR42680:SF3">
    <property type="entry name" value="DCTP DEAMINASE"/>
    <property type="match status" value="1"/>
</dbReference>
<reference evidence="4" key="1">
    <citation type="journal article" date="2020" name="Stud. Mycol.">
        <title>101 Dothideomycetes genomes: a test case for predicting lifestyles and emergence of pathogens.</title>
        <authorList>
            <person name="Haridas S."/>
            <person name="Albert R."/>
            <person name="Binder M."/>
            <person name="Bloem J."/>
            <person name="Labutti K."/>
            <person name="Salamov A."/>
            <person name="Andreopoulos B."/>
            <person name="Baker S."/>
            <person name="Barry K."/>
            <person name="Bills G."/>
            <person name="Bluhm B."/>
            <person name="Cannon C."/>
            <person name="Castanera R."/>
            <person name="Culley D."/>
            <person name="Daum C."/>
            <person name="Ezra D."/>
            <person name="Gonzalez J."/>
            <person name="Henrissat B."/>
            <person name="Kuo A."/>
            <person name="Liang C."/>
            <person name="Lipzen A."/>
            <person name="Lutzoni F."/>
            <person name="Magnuson J."/>
            <person name="Mondo S."/>
            <person name="Nolan M."/>
            <person name="Ohm R."/>
            <person name="Pangilinan J."/>
            <person name="Park H.-J."/>
            <person name="Ramirez L."/>
            <person name="Alfaro M."/>
            <person name="Sun H."/>
            <person name="Tritt A."/>
            <person name="Yoshinaga Y."/>
            <person name="Zwiers L.-H."/>
            <person name="Turgeon B."/>
            <person name="Goodwin S."/>
            <person name="Spatafora J."/>
            <person name="Crous P."/>
            <person name="Grigoriev I."/>
        </authorList>
    </citation>
    <scope>NUCLEOTIDE SEQUENCE</scope>
    <source>
        <strain evidence="4">CBS 161.51</strain>
    </source>
</reference>
<keyword evidence="2" id="KW-0546">Nucleotide metabolism</keyword>
<evidence type="ECO:0000313" key="5">
    <source>
        <dbReference type="Proteomes" id="UP000800038"/>
    </source>
</evidence>
<dbReference type="EMBL" id="ML976170">
    <property type="protein sequence ID" value="KAF1936779.1"/>
    <property type="molecule type" value="Genomic_DNA"/>
</dbReference>
<accession>A0A6A5SAF9</accession>